<accession>A0A6P1LLC9</accession>
<reference evidence="4" key="1">
    <citation type="submission" date="2018-11" db="EMBL/GenBank/DDBJ databases">
        <title>The first complete genome sequence of Mycoplasma iowae strain 695.</title>
        <authorList>
            <person name="Ghanem M."/>
            <person name="El-Gazzar M."/>
        </authorList>
    </citation>
    <scope>NUCLEOTIDE SEQUENCE [LARGE SCALE GENOMIC DNA]</scope>
    <source>
        <strain evidence="4">695</strain>
    </source>
</reference>
<feature type="transmembrane region" description="Helical" evidence="2">
    <location>
        <begin position="642"/>
        <end position="663"/>
    </location>
</feature>
<organism evidence="3 4">
    <name type="scientific">Malacoplasma iowae 695</name>
    <dbReference type="NCBI Taxonomy" id="1048830"/>
    <lineage>
        <taxon>Bacteria</taxon>
        <taxon>Bacillati</taxon>
        <taxon>Mycoplasmatota</taxon>
        <taxon>Mycoplasmoidales</taxon>
        <taxon>Mycoplasmoidaceae</taxon>
        <taxon>Malacoplasma</taxon>
    </lineage>
</organism>
<keyword evidence="2" id="KW-1133">Transmembrane helix</keyword>
<dbReference type="Proteomes" id="UP000464283">
    <property type="component" value="Chromosome"/>
</dbReference>
<evidence type="ECO:0000256" key="1">
    <source>
        <dbReference type="SAM" id="MobiDB-lite"/>
    </source>
</evidence>
<dbReference type="RefSeq" id="WP_129692676.1">
    <property type="nucleotide sequence ID" value="NZ_CP033512.2"/>
</dbReference>
<dbReference type="GeneID" id="96867021"/>
<dbReference type="KEGG" id="miw:EER00_02335"/>
<dbReference type="AlphaFoldDB" id="A0A6P1LLC9"/>
<keyword evidence="2" id="KW-0472">Membrane</keyword>
<gene>
    <name evidence="3" type="ORF">EER00_02335</name>
</gene>
<feature type="transmembrane region" description="Helical" evidence="2">
    <location>
        <begin position="7"/>
        <end position="26"/>
    </location>
</feature>
<keyword evidence="2" id="KW-0812">Transmembrane</keyword>
<feature type="region of interest" description="Disordered" evidence="1">
    <location>
        <begin position="53"/>
        <end position="73"/>
    </location>
</feature>
<proteinExistence type="predicted"/>
<name>A0A6P1LLC9_MALIO</name>
<evidence type="ECO:0000256" key="2">
    <source>
        <dbReference type="SAM" id="Phobius"/>
    </source>
</evidence>
<sequence length="673" mass="79696">MKKINRILFVKSLFITSTGFMVAPFVGSQLTLTNSQDKGTLTNLTDKNAIGINNTHTHTHREREREGGIFDSVDSTNEKYQISPIPSSEEMESDSKWIESIKETQNNNTIKLIFTRNASLVYQQSTLVTNYLLEKNNYQKNEMKNEIAFFIDSDVYKDHDKFDFSKYDELTKNYETSQFLLISNQNNFPDVTKDEDYRIFPSTEMLGTIFEFYKNKYGNDVSFDIWIPDLSLTSVWGKYNGSKEWYDILQHTNHIYITSDGNSQTFKFVESYIKWLNKQSKDIETLNNQTLTKLNSIFDKTNSEASFDAYSKSVLWDFLRTNLFTIFHITRYIDSPYYQTSTERMYPAYSFNYDYYDLSNKLFEEKSTTQKDNYISNYEKFFKVENAQLKDFVYKGFENYDPKKKNIIWMGDSLIREVAHVNSKRAEEIQNTFLGITKKYPVDQYNYFFKHHPYYTTEQQEQMTNFISKKSENIKPIYFNNFPWEMFLSWDKKEQSKNKESNQTYVPFFTATSNNETIPQTQLIGIQYTSTTILSTYLFLKQNYKQTEEQAYKSIDYNNFPVPGTFDIIYRGLPSQVPYSDQIKVNKKRTIDVYNPFLEIGYIKKFHDDQLTTKEFSNINNISSNFYNDVWYMEVWQDPITITFISIVIVITSFACLILFSYSRKQNKINSKK</sequence>
<evidence type="ECO:0000313" key="4">
    <source>
        <dbReference type="Proteomes" id="UP000464283"/>
    </source>
</evidence>
<evidence type="ECO:0000313" key="3">
    <source>
        <dbReference type="EMBL" id="QHG89723.1"/>
    </source>
</evidence>
<protein>
    <submittedName>
        <fullName evidence="3">Uncharacterized protein</fullName>
    </submittedName>
</protein>
<dbReference type="EMBL" id="CP033512">
    <property type="protein sequence ID" value="QHG89723.1"/>
    <property type="molecule type" value="Genomic_DNA"/>
</dbReference>